<evidence type="ECO:0000313" key="5">
    <source>
        <dbReference type="Proteomes" id="UP000198929"/>
    </source>
</evidence>
<evidence type="ECO:0000256" key="2">
    <source>
        <dbReference type="SAM" id="Coils"/>
    </source>
</evidence>
<organism evidence="4 5">
    <name type="scientific">Corynebacterium cystitidis DSM 20524</name>
    <dbReference type="NCBI Taxonomy" id="1121357"/>
    <lineage>
        <taxon>Bacteria</taxon>
        <taxon>Bacillati</taxon>
        <taxon>Actinomycetota</taxon>
        <taxon>Actinomycetes</taxon>
        <taxon>Mycobacteriales</taxon>
        <taxon>Corynebacteriaceae</taxon>
        <taxon>Corynebacterium</taxon>
    </lineage>
</organism>
<sequence>MAKNPLSKGWKYLMASFDQKIDENADPKVQIQQAVNAAKEQHQQIAQQAASVIGNKKQLEMQLDRLQKSQADHQQKTRTALQAADEAAAAGDTEKAAQFNNSAEVFASQLVSIEQELENTKQLYAAAEQAAAQAEQQQKESEARLQGQLAEVDKLMAQADQAEMQEKTVEAMDTIGQFNSDDSVPTLDGVRDKIERRYADALGQQELMGNTVNDRIAEITATGTDMKAAAKLDEIRASMKSAGELTSGTTTDPATDTDGTK</sequence>
<reference evidence="5" key="1">
    <citation type="submission" date="2016-10" db="EMBL/GenBank/DDBJ databases">
        <authorList>
            <person name="Varghese N."/>
            <person name="Submissions S."/>
        </authorList>
    </citation>
    <scope>NUCLEOTIDE SEQUENCE [LARGE SCALE GENOMIC DNA]</scope>
    <source>
        <strain evidence="5">DSM 20524</strain>
    </source>
</reference>
<keyword evidence="2" id="KW-0175">Coiled coil</keyword>
<proteinExistence type="inferred from homology"/>
<dbReference type="STRING" id="1121357.SAMN05661109_02020"/>
<feature type="coiled-coil region" evidence="2">
    <location>
        <begin position="28"/>
        <end position="76"/>
    </location>
</feature>
<dbReference type="RefSeq" id="WP_092259771.1">
    <property type="nucleotide sequence ID" value="NZ_CP047199.1"/>
</dbReference>
<dbReference type="InterPro" id="IPR007157">
    <property type="entry name" value="PspA_VIPP1"/>
</dbReference>
<dbReference type="AlphaFoldDB" id="A0A1H9UZA3"/>
<dbReference type="Proteomes" id="UP000198929">
    <property type="component" value="Unassembled WGS sequence"/>
</dbReference>
<keyword evidence="5" id="KW-1185">Reference proteome</keyword>
<protein>
    <submittedName>
        <fullName evidence="4">Phage shock protein A (PspA) family protein</fullName>
    </submittedName>
</protein>
<comment type="similarity">
    <text evidence="1">Belongs to the PspA/Vipp/IM30 family.</text>
</comment>
<evidence type="ECO:0000256" key="1">
    <source>
        <dbReference type="ARBA" id="ARBA00043985"/>
    </source>
</evidence>
<evidence type="ECO:0000313" key="4">
    <source>
        <dbReference type="EMBL" id="SES14860.1"/>
    </source>
</evidence>
<feature type="coiled-coil region" evidence="2">
    <location>
        <begin position="110"/>
        <end position="172"/>
    </location>
</feature>
<feature type="compositionally biased region" description="Low complexity" evidence="3">
    <location>
        <begin position="246"/>
        <end position="261"/>
    </location>
</feature>
<dbReference type="Pfam" id="PF04012">
    <property type="entry name" value="PspA_IM30"/>
    <property type="match status" value="1"/>
</dbReference>
<feature type="region of interest" description="Disordered" evidence="3">
    <location>
        <begin position="240"/>
        <end position="261"/>
    </location>
</feature>
<evidence type="ECO:0000256" key="3">
    <source>
        <dbReference type="SAM" id="MobiDB-lite"/>
    </source>
</evidence>
<gene>
    <name evidence="4" type="ORF">SAMN05661109_02020</name>
</gene>
<name>A0A1H9UZA3_9CORY</name>
<dbReference type="EMBL" id="FOGQ01000009">
    <property type="protein sequence ID" value="SES14860.1"/>
    <property type="molecule type" value="Genomic_DNA"/>
</dbReference>
<accession>A0A1H9UZA3</accession>